<sequence>MDESPPSTSHGVCLLYNGDMGNNVRETLTVIQHEDDCPPGLLEELARRSGLALALVRPYRGEPLPSFDNLASTSQGLVILGGGPGPLQDEHYDWLAPCRQLCLDTLEESFPLLGICLGEELLGAALGSAITRRPKPAVGLRTVLPEPAAAADPLFARAEIHAPHQAFHAFQWHQDEVSALPSATPSGAPIVPLARDEEGRLEAFRAGTAAWGVQFHPEITPAIATRWATTSALTPSDRDPESFAREIERWRGTNKGGDTPVRLLDAFVRFACAAR</sequence>
<dbReference type="PRINTS" id="PR00096">
    <property type="entry name" value="GATASE"/>
</dbReference>
<organism evidence="2 3">
    <name type="scientific">Dermabacter vaginalis</name>
    <dbReference type="NCBI Taxonomy" id="1630135"/>
    <lineage>
        <taxon>Bacteria</taxon>
        <taxon>Bacillati</taxon>
        <taxon>Actinomycetota</taxon>
        <taxon>Actinomycetes</taxon>
        <taxon>Micrococcales</taxon>
        <taxon>Dermabacteraceae</taxon>
        <taxon>Dermabacter</taxon>
    </lineage>
</organism>
<dbReference type="SUPFAM" id="SSF52317">
    <property type="entry name" value="Class I glutamine amidotransferase-like"/>
    <property type="match status" value="1"/>
</dbReference>
<dbReference type="Proteomes" id="UP000323865">
    <property type="component" value="Chromosome"/>
</dbReference>
<feature type="domain" description="Glutamine amidotransferase" evidence="1">
    <location>
        <begin position="75"/>
        <end position="221"/>
    </location>
</feature>
<dbReference type="InterPro" id="IPR044992">
    <property type="entry name" value="ChyE-like"/>
</dbReference>
<dbReference type="PANTHER" id="PTHR42695">
    <property type="entry name" value="GLUTAMINE AMIDOTRANSFERASE YLR126C-RELATED"/>
    <property type="match status" value="1"/>
</dbReference>
<name>A0ABX6A4P0_9MICO</name>
<dbReference type="CDD" id="cd01741">
    <property type="entry name" value="GATase1_1"/>
    <property type="match status" value="1"/>
</dbReference>
<dbReference type="PROSITE" id="PS51273">
    <property type="entry name" value="GATASE_TYPE_1"/>
    <property type="match status" value="1"/>
</dbReference>
<keyword evidence="3" id="KW-1185">Reference proteome</keyword>
<dbReference type="InterPro" id="IPR029062">
    <property type="entry name" value="Class_I_gatase-like"/>
</dbReference>
<gene>
    <name evidence="2" type="ORF">FOB48_07550</name>
</gene>
<accession>A0ABX6A4P0</accession>
<evidence type="ECO:0000313" key="3">
    <source>
        <dbReference type="Proteomes" id="UP000323865"/>
    </source>
</evidence>
<dbReference type="InterPro" id="IPR017926">
    <property type="entry name" value="GATASE"/>
</dbReference>
<reference evidence="2 3" key="1">
    <citation type="submission" date="2019-09" db="EMBL/GenBank/DDBJ databases">
        <title>FDA dAtabase for Regulatory Grade micrObial Sequences (FDA-ARGOS): Supporting development and validation of Infectious Disease Dx tests.</title>
        <authorList>
            <person name="Sciortino C."/>
            <person name="Tallon L."/>
            <person name="Sadzewicz L."/>
            <person name="Vavikolanu K."/>
            <person name="Mehta A."/>
            <person name="Aluvathingal J."/>
            <person name="Nadendla S."/>
            <person name="Nandy P."/>
            <person name="Geyer C."/>
            <person name="Yan Y."/>
            <person name="Sichtig H."/>
        </authorList>
    </citation>
    <scope>NUCLEOTIDE SEQUENCE [LARGE SCALE GENOMIC DNA]</scope>
    <source>
        <strain evidence="2 3">FDAARGOS_640</strain>
    </source>
</reference>
<keyword evidence="2" id="KW-0315">Glutamine amidotransferase</keyword>
<protein>
    <submittedName>
        <fullName evidence="2">Type 1 glutamine amidotransferase</fullName>
    </submittedName>
</protein>
<proteinExistence type="predicted"/>
<evidence type="ECO:0000313" key="2">
    <source>
        <dbReference type="EMBL" id="QEU12167.1"/>
    </source>
</evidence>
<dbReference type="Gene3D" id="3.40.50.880">
    <property type="match status" value="1"/>
</dbReference>
<dbReference type="EMBL" id="CP044108">
    <property type="protein sequence ID" value="QEU12167.1"/>
    <property type="molecule type" value="Genomic_DNA"/>
</dbReference>
<evidence type="ECO:0000259" key="1">
    <source>
        <dbReference type="Pfam" id="PF00117"/>
    </source>
</evidence>
<dbReference type="Pfam" id="PF00117">
    <property type="entry name" value="GATase"/>
    <property type="match status" value="1"/>
</dbReference>
<dbReference type="PANTHER" id="PTHR42695:SF5">
    <property type="entry name" value="GLUTAMINE AMIDOTRANSFERASE YLR126C-RELATED"/>
    <property type="match status" value="1"/>
</dbReference>